<dbReference type="InterPro" id="IPR000907">
    <property type="entry name" value="LipOase"/>
</dbReference>
<dbReference type="PANTHER" id="PTHR11771">
    <property type="entry name" value="LIPOXYGENASE"/>
    <property type="match status" value="1"/>
</dbReference>
<evidence type="ECO:0000259" key="9">
    <source>
        <dbReference type="PROSITE" id="PS51393"/>
    </source>
</evidence>
<dbReference type="GO" id="GO:0050584">
    <property type="term" value="F:linoleate 11-lipoxygenase activity"/>
    <property type="evidence" value="ECO:0007669"/>
    <property type="project" value="UniProtKB-EC"/>
</dbReference>
<evidence type="ECO:0000256" key="4">
    <source>
        <dbReference type="ARBA" id="ARBA00021175"/>
    </source>
</evidence>
<reference evidence="10" key="1">
    <citation type="journal article" date="2023" name="Mol. Phylogenet. Evol.">
        <title>Genome-scale phylogeny and comparative genomics of the fungal order Sordariales.</title>
        <authorList>
            <person name="Hensen N."/>
            <person name="Bonometti L."/>
            <person name="Westerberg I."/>
            <person name="Brannstrom I.O."/>
            <person name="Guillou S."/>
            <person name="Cros-Aarteil S."/>
            <person name="Calhoun S."/>
            <person name="Haridas S."/>
            <person name="Kuo A."/>
            <person name="Mondo S."/>
            <person name="Pangilinan J."/>
            <person name="Riley R."/>
            <person name="LaButti K."/>
            <person name="Andreopoulos B."/>
            <person name="Lipzen A."/>
            <person name="Chen C."/>
            <person name="Yan M."/>
            <person name="Daum C."/>
            <person name="Ng V."/>
            <person name="Clum A."/>
            <person name="Steindorff A."/>
            <person name="Ohm R.A."/>
            <person name="Martin F."/>
            <person name="Silar P."/>
            <person name="Natvig D.O."/>
            <person name="Lalanne C."/>
            <person name="Gautier V."/>
            <person name="Ament-Velasquez S.L."/>
            <person name="Kruys A."/>
            <person name="Hutchinson M.I."/>
            <person name="Powell A.J."/>
            <person name="Barry K."/>
            <person name="Miller A.N."/>
            <person name="Grigoriev I.V."/>
            <person name="Debuchy R."/>
            <person name="Gladieux P."/>
            <person name="Hiltunen Thoren M."/>
            <person name="Johannesson H."/>
        </authorList>
    </citation>
    <scope>NUCLEOTIDE SEQUENCE</scope>
    <source>
        <strain evidence="10">PSN324</strain>
    </source>
</reference>
<dbReference type="EMBL" id="MU864965">
    <property type="protein sequence ID" value="KAK4462954.1"/>
    <property type="molecule type" value="Genomic_DNA"/>
</dbReference>
<keyword evidence="5" id="KW-0479">Metal-binding</keyword>
<keyword evidence="11" id="KW-1185">Reference proteome</keyword>
<keyword evidence="6" id="KW-0223">Dioxygenase</keyword>
<accession>A0AAV9HT19</accession>
<proteinExistence type="predicted"/>
<gene>
    <name evidence="10" type="ORF">QBC42DRAFT_200109</name>
</gene>
<name>A0AAV9HT19_9PEZI</name>
<comment type="catalytic activity">
    <reaction evidence="1">
        <text>(9Z,12Z)-octadecadienoate + O2 = (11S)-hydroperoxy-(9Z,12Z)-octadecadienoate</text>
        <dbReference type="Rhea" id="RHEA:18993"/>
        <dbReference type="ChEBI" id="CHEBI:15379"/>
        <dbReference type="ChEBI" id="CHEBI:30245"/>
        <dbReference type="ChEBI" id="CHEBI:57467"/>
        <dbReference type="EC" id="1.13.11.45"/>
    </reaction>
</comment>
<feature type="domain" description="Lipoxygenase" evidence="9">
    <location>
        <begin position="227"/>
        <end position="713"/>
    </location>
</feature>
<dbReference type="Gene3D" id="3.10.450.60">
    <property type="match status" value="1"/>
</dbReference>
<organism evidence="10 11">
    <name type="scientific">Cladorrhinum samala</name>
    <dbReference type="NCBI Taxonomy" id="585594"/>
    <lineage>
        <taxon>Eukaryota</taxon>
        <taxon>Fungi</taxon>
        <taxon>Dikarya</taxon>
        <taxon>Ascomycota</taxon>
        <taxon>Pezizomycotina</taxon>
        <taxon>Sordariomycetes</taxon>
        <taxon>Sordariomycetidae</taxon>
        <taxon>Sordariales</taxon>
        <taxon>Podosporaceae</taxon>
        <taxon>Cladorrhinum</taxon>
    </lineage>
</organism>
<evidence type="ECO:0000313" key="11">
    <source>
        <dbReference type="Proteomes" id="UP001321749"/>
    </source>
</evidence>
<reference evidence="10" key="2">
    <citation type="submission" date="2023-06" db="EMBL/GenBank/DDBJ databases">
        <authorList>
            <consortium name="Lawrence Berkeley National Laboratory"/>
            <person name="Mondo S.J."/>
            <person name="Hensen N."/>
            <person name="Bonometti L."/>
            <person name="Westerberg I."/>
            <person name="Brannstrom I.O."/>
            <person name="Guillou S."/>
            <person name="Cros-Aarteil S."/>
            <person name="Calhoun S."/>
            <person name="Haridas S."/>
            <person name="Kuo A."/>
            <person name="Pangilinan J."/>
            <person name="Riley R."/>
            <person name="Labutti K."/>
            <person name="Andreopoulos B."/>
            <person name="Lipzen A."/>
            <person name="Chen C."/>
            <person name="Yanf M."/>
            <person name="Daum C."/>
            <person name="Ng V."/>
            <person name="Clum A."/>
            <person name="Steindorff A."/>
            <person name="Ohm R."/>
            <person name="Martin F."/>
            <person name="Silar P."/>
            <person name="Natvig D."/>
            <person name="Lalanne C."/>
            <person name="Gautier V."/>
            <person name="Ament-Velasquez S.L."/>
            <person name="Kruys A."/>
            <person name="Hutchinson M.I."/>
            <person name="Powell A.J."/>
            <person name="Barry K."/>
            <person name="Miller A.N."/>
            <person name="Grigoriev I.V."/>
            <person name="Debuchy R."/>
            <person name="Gladieux P."/>
            <person name="Thoren M.H."/>
            <person name="Johannesson H."/>
        </authorList>
    </citation>
    <scope>NUCLEOTIDE SEQUENCE</scope>
    <source>
        <strain evidence="10">PSN324</strain>
    </source>
</reference>
<dbReference type="SUPFAM" id="SSF48484">
    <property type="entry name" value="Lipoxigenase"/>
    <property type="match status" value="1"/>
</dbReference>
<dbReference type="InterPro" id="IPR036226">
    <property type="entry name" value="LipOase_C_sf"/>
</dbReference>
<dbReference type="GO" id="GO:0046872">
    <property type="term" value="F:metal ion binding"/>
    <property type="evidence" value="ECO:0007669"/>
    <property type="project" value="UniProtKB-KW"/>
</dbReference>
<sequence length="713" mass="80553">MSLLSDAVLPIPLPSLVEAVAKPEEILAQPDVDEKNEKLKVGVADEPLHDLDPGVFDNELIKLKRDGEVTKGTYTGTQAALTHAFSRIERSYETYFDALQVEPTLPRYVETAKKKELYQWSDYPTDKDGKQAQYPPHLQTIPRDDQQGLKDLFDGLGLANTILMITKLVPDTWYGKTFDWGIGILQRAFNGSPMDGTLKQLEEYNRAHRKSGTDIEQGNNIGLLPDWFTDRRFADQSFTGTNPTSITAVPEALLAEFIDAARRGGYSKWAAKLPTIDPKTLYVQDARDMRRALGVDKNETLFSKEPKSDDSWGCAAITLFQLHPAGELHPVAIVVDYKGDSLATSVTIFNKRMLPSDSTDGEEHDWPWRYAKTCAQVTDFLRHEVGVHLTQAHLVEEALIVATHRTVPMEHIIFRLLSPHWYKTLSLNAAARATLVPQIIKDIVGVKPDNLYQYVRSEFESFDYVGHYVPNDLERRGFPNTAEGLAAPQYRNYAYAKNMVSMWQCIRKYVRSMLLTHYNESTADAVISKCEIIKAWCTEVQTAAFIKTFPTITTLDQLTDAVTMSIHIAAPFHSAVNYLQNFYQVFVIAKPPCLCSPPPATLDELKKYTEAELVKALPIGRQRQWLLAAQIPWLLSFKVASDRSLISFAQSQWWSRKYAKTETDKAVRDISETFHRELRELDVEFAETSNAMSEGSIPYMVMDPDNTAVSILI</sequence>
<dbReference type="GO" id="GO:0034440">
    <property type="term" value="P:lipid oxidation"/>
    <property type="evidence" value="ECO:0007669"/>
    <property type="project" value="InterPro"/>
</dbReference>
<comment type="cofactor">
    <cofactor evidence="2">
        <name>Mn(2+)</name>
        <dbReference type="ChEBI" id="CHEBI:29035"/>
    </cofactor>
</comment>
<evidence type="ECO:0000256" key="5">
    <source>
        <dbReference type="ARBA" id="ARBA00022723"/>
    </source>
</evidence>
<dbReference type="InterPro" id="IPR013819">
    <property type="entry name" value="LipOase_C"/>
</dbReference>
<evidence type="ECO:0000256" key="7">
    <source>
        <dbReference type="ARBA" id="ARBA00023002"/>
    </source>
</evidence>
<keyword evidence="8" id="KW-0464">Manganese</keyword>
<evidence type="ECO:0000256" key="2">
    <source>
        <dbReference type="ARBA" id="ARBA00001936"/>
    </source>
</evidence>
<evidence type="ECO:0000256" key="8">
    <source>
        <dbReference type="ARBA" id="ARBA00023211"/>
    </source>
</evidence>
<dbReference type="Proteomes" id="UP001321749">
    <property type="component" value="Unassembled WGS sequence"/>
</dbReference>
<protein>
    <recommendedName>
        <fullName evidence="4">Manganese lipoxygenase</fullName>
        <ecNumber evidence="3">1.13.11.45</ecNumber>
    </recommendedName>
</protein>
<comment type="caution">
    <text evidence="10">The sequence shown here is derived from an EMBL/GenBank/DDBJ whole genome shotgun (WGS) entry which is preliminary data.</text>
</comment>
<dbReference type="Gene3D" id="1.20.245.10">
    <property type="entry name" value="Lipoxygenase-1, Domain 5"/>
    <property type="match status" value="1"/>
</dbReference>
<dbReference type="AlphaFoldDB" id="A0AAV9HT19"/>
<evidence type="ECO:0000256" key="3">
    <source>
        <dbReference type="ARBA" id="ARBA00013178"/>
    </source>
</evidence>
<evidence type="ECO:0000256" key="1">
    <source>
        <dbReference type="ARBA" id="ARBA00000366"/>
    </source>
</evidence>
<dbReference type="EC" id="1.13.11.45" evidence="3"/>
<dbReference type="GO" id="GO:0043651">
    <property type="term" value="P:linoleic acid metabolic process"/>
    <property type="evidence" value="ECO:0007669"/>
    <property type="project" value="UniProtKB-ARBA"/>
</dbReference>
<keyword evidence="7" id="KW-0560">Oxidoreductase</keyword>
<dbReference type="PROSITE" id="PS51393">
    <property type="entry name" value="LIPOXYGENASE_3"/>
    <property type="match status" value="1"/>
</dbReference>
<evidence type="ECO:0000313" key="10">
    <source>
        <dbReference type="EMBL" id="KAK4462954.1"/>
    </source>
</evidence>
<evidence type="ECO:0000256" key="6">
    <source>
        <dbReference type="ARBA" id="ARBA00022964"/>
    </source>
</evidence>
<dbReference type="Pfam" id="PF00305">
    <property type="entry name" value="Lipoxygenase"/>
    <property type="match status" value="1"/>
</dbReference>